<dbReference type="AlphaFoldDB" id="A0A2P2QUG6"/>
<protein>
    <submittedName>
        <fullName evidence="1">Uncharacterized protein</fullName>
    </submittedName>
</protein>
<accession>A0A2P2QUG6</accession>
<reference evidence="1" key="1">
    <citation type="submission" date="2018-02" db="EMBL/GenBank/DDBJ databases">
        <title>Rhizophora mucronata_Transcriptome.</title>
        <authorList>
            <person name="Meera S.P."/>
            <person name="Sreeshan A."/>
            <person name="Augustine A."/>
        </authorList>
    </citation>
    <scope>NUCLEOTIDE SEQUENCE</scope>
    <source>
        <tissue evidence="1">Leaf</tissue>
    </source>
</reference>
<evidence type="ECO:0000313" key="1">
    <source>
        <dbReference type="EMBL" id="MBX70627.1"/>
    </source>
</evidence>
<organism evidence="1">
    <name type="scientific">Rhizophora mucronata</name>
    <name type="common">Asiatic mangrove</name>
    <dbReference type="NCBI Taxonomy" id="61149"/>
    <lineage>
        <taxon>Eukaryota</taxon>
        <taxon>Viridiplantae</taxon>
        <taxon>Streptophyta</taxon>
        <taxon>Embryophyta</taxon>
        <taxon>Tracheophyta</taxon>
        <taxon>Spermatophyta</taxon>
        <taxon>Magnoliopsida</taxon>
        <taxon>eudicotyledons</taxon>
        <taxon>Gunneridae</taxon>
        <taxon>Pentapetalae</taxon>
        <taxon>rosids</taxon>
        <taxon>fabids</taxon>
        <taxon>Malpighiales</taxon>
        <taxon>Rhizophoraceae</taxon>
        <taxon>Rhizophora</taxon>
    </lineage>
</organism>
<proteinExistence type="predicted"/>
<dbReference type="EMBL" id="GGEC01090143">
    <property type="protein sequence ID" value="MBX70627.1"/>
    <property type="molecule type" value="Transcribed_RNA"/>
</dbReference>
<sequence length="35" mass="4259">MLRLIILIQMTSSKQPYFRYLKRIDKTFSSSNQHN</sequence>
<name>A0A2P2QUG6_RHIMU</name>